<comment type="subcellular location">
    <subcellularLocation>
        <location evidence="2 12">Cell membrane</location>
        <topology evidence="2 12">Lipid-anchor</topology>
    </subcellularLocation>
</comment>
<keyword evidence="7 12" id="KW-0592">Phosphate transport</keyword>
<comment type="caution">
    <text evidence="14">The sequence shown here is derived from an EMBL/GenBank/DDBJ whole genome shotgun (WGS) entry which is preliminary data.</text>
</comment>
<evidence type="ECO:0000256" key="5">
    <source>
        <dbReference type="ARBA" id="ARBA00022448"/>
    </source>
</evidence>
<proteinExistence type="inferred from homology"/>
<evidence type="ECO:0000313" key="14">
    <source>
        <dbReference type="EMBL" id="KRK38797.1"/>
    </source>
</evidence>
<keyword evidence="15" id="KW-1185">Reference proteome</keyword>
<dbReference type="GO" id="GO:0005886">
    <property type="term" value="C:plasma membrane"/>
    <property type="evidence" value="ECO:0007669"/>
    <property type="project" value="UniProtKB-SubCell"/>
</dbReference>
<evidence type="ECO:0000313" key="15">
    <source>
        <dbReference type="Proteomes" id="UP000050909"/>
    </source>
</evidence>
<evidence type="ECO:0000256" key="2">
    <source>
        <dbReference type="ARBA" id="ARBA00004193"/>
    </source>
</evidence>
<dbReference type="SUPFAM" id="SSF53850">
    <property type="entry name" value="Periplasmic binding protein-like II"/>
    <property type="match status" value="1"/>
</dbReference>
<feature type="domain" description="PBP" evidence="13">
    <location>
        <begin position="29"/>
        <end position="254"/>
    </location>
</feature>
<keyword evidence="11 12" id="KW-0449">Lipoprotein</keyword>
<dbReference type="GO" id="GO:0042301">
    <property type="term" value="F:phosphate ion binding"/>
    <property type="evidence" value="ECO:0007669"/>
    <property type="project" value="UniProtKB-UniRule"/>
</dbReference>
<dbReference type="Proteomes" id="UP000050909">
    <property type="component" value="Unassembled WGS sequence"/>
</dbReference>
<dbReference type="PATRIC" id="fig|1423722.3.peg.498"/>
<dbReference type="PROSITE" id="PS51257">
    <property type="entry name" value="PROKAR_LIPOPROTEIN"/>
    <property type="match status" value="1"/>
</dbReference>
<reference evidence="14 15" key="1">
    <citation type="journal article" date="2015" name="Genome Announc.">
        <title>Expanding the biotechnology potential of lactobacilli through comparative genomics of 213 strains and associated genera.</title>
        <authorList>
            <person name="Sun Z."/>
            <person name="Harris H.M."/>
            <person name="McCann A."/>
            <person name="Guo C."/>
            <person name="Argimon S."/>
            <person name="Zhang W."/>
            <person name="Yang X."/>
            <person name="Jeffery I.B."/>
            <person name="Cooney J.C."/>
            <person name="Kagawa T.F."/>
            <person name="Liu W."/>
            <person name="Song Y."/>
            <person name="Salvetti E."/>
            <person name="Wrobel A."/>
            <person name="Rasinkangas P."/>
            <person name="Parkhill J."/>
            <person name="Rea M.C."/>
            <person name="O'Sullivan O."/>
            <person name="Ritari J."/>
            <person name="Douillard F.P."/>
            <person name="Paul Ross R."/>
            <person name="Yang R."/>
            <person name="Briner A.E."/>
            <person name="Felis G.E."/>
            <person name="de Vos W.M."/>
            <person name="Barrangou R."/>
            <person name="Klaenhammer T.R."/>
            <person name="Caufield P.W."/>
            <person name="Cui Y."/>
            <person name="Zhang H."/>
            <person name="O'Toole P.W."/>
        </authorList>
    </citation>
    <scope>NUCLEOTIDE SEQUENCE [LARGE SCALE GENOMIC DNA]</scope>
    <source>
        <strain evidence="14 15">DSM 20534</strain>
    </source>
</reference>
<dbReference type="InterPro" id="IPR024370">
    <property type="entry name" value="PBP_domain"/>
</dbReference>
<evidence type="ECO:0000256" key="10">
    <source>
        <dbReference type="ARBA" id="ARBA00023139"/>
    </source>
</evidence>
<evidence type="ECO:0000256" key="4">
    <source>
        <dbReference type="ARBA" id="ARBA00011529"/>
    </source>
</evidence>
<dbReference type="GO" id="GO:0006817">
    <property type="term" value="P:phosphate ion transport"/>
    <property type="evidence" value="ECO:0007669"/>
    <property type="project" value="UniProtKB-UniRule"/>
</dbReference>
<feature type="signal peptide" evidence="12">
    <location>
        <begin position="1"/>
        <end position="19"/>
    </location>
</feature>
<evidence type="ECO:0000256" key="8">
    <source>
        <dbReference type="ARBA" id="ARBA00022729"/>
    </source>
</evidence>
<dbReference type="AlphaFoldDB" id="A0A0R1GWR2"/>
<evidence type="ECO:0000256" key="6">
    <source>
        <dbReference type="ARBA" id="ARBA00022475"/>
    </source>
</evidence>
<dbReference type="InterPro" id="IPR050811">
    <property type="entry name" value="Phosphate_ABC_transporter"/>
</dbReference>
<dbReference type="CDD" id="cd13653">
    <property type="entry name" value="PBP2_phosphate_like_1"/>
    <property type="match status" value="1"/>
</dbReference>
<feature type="chain" id="PRO_5039758929" description="Phosphate-binding protein" evidence="12">
    <location>
        <begin position="20"/>
        <end position="286"/>
    </location>
</feature>
<accession>A0A0R1GWR2</accession>
<evidence type="ECO:0000256" key="9">
    <source>
        <dbReference type="ARBA" id="ARBA00023136"/>
    </source>
</evidence>
<comment type="similarity">
    <text evidence="3 12">Belongs to the PstS family.</text>
</comment>
<evidence type="ECO:0000256" key="3">
    <source>
        <dbReference type="ARBA" id="ARBA00008725"/>
    </source>
</evidence>
<keyword evidence="10 12" id="KW-0564">Palmitate</keyword>
<organism evidence="14 15">
    <name type="scientific">Amylolactobacillus amylotrophicus DSM 20534</name>
    <dbReference type="NCBI Taxonomy" id="1423722"/>
    <lineage>
        <taxon>Bacteria</taxon>
        <taxon>Bacillati</taxon>
        <taxon>Bacillota</taxon>
        <taxon>Bacilli</taxon>
        <taxon>Lactobacillales</taxon>
        <taxon>Lactobacillaceae</taxon>
        <taxon>Amylolactobacillus</taxon>
    </lineage>
</organism>
<comment type="subunit">
    <text evidence="4 12">The complex is composed of two ATP-binding proteins (PstB), two transmembrane proteins (PstC and PstA) and a solute-binding protein (PstS).</text>
</comment>
<dbReference type="NCBIfam" id="TIGR02136">
    <property type="entry name" value="ptsS_2"/>
    <property type="match status" value="1"/>
</dbReference>
<dbReference type="Gene3D" id="3.40.190.10">
    <property type="entry name" value="Periplasmic binding protein-like II"/>
    <property type="match status" value="2"/>
</dbReference>
<comment type="function">
    <text evidence="1">Part of the ABC transporter complex PstSACB involved in phosphate import.</text>
</comment>
<dbReference type="PANTHER" id="PTHR30570">
    <property type="entry name" value="PERIPLASMIC PHOSPHATE BINDING COMPONENT OF PHOSPHATE ABC TRANSPORTER"/>
    <property type="match status" value="1"/>
</dbReference>
<keyword evidence="9" id="KW-0472">Membrane</keyword>
<dbReference type="RefSeq" id="WP_054745912.1">
    <property type="nucleotide sequence ID" value="NZ_AZCV01000001.1"/>
</dbReference>
<dbReference type="PANTHER" id="PTHR30570:SF4">
    <property type="entry name" value="PHOSPHATE-BINDING PROTEIN PSTS 1"/>
    <property type="match status" value="1"/>
</dbReference>
<keyword evidence="5 12" id="KW-0813">Transport</keyword>
<evidence type="ECO:0000259" key="13">
    <source>
        <dbReference type="Pfam" id="PF12849"/>
    </source>
</evidence>
<sequence>MRKKFALLFLITILTTVLSACSLEQKGEVVSAVGSSALQPLVEAAGEQFTKQHPSVYINVQGGGSGTGLAQIQAGAVDIGNSDLYAEQKSGIDATKIVGQKVAVVGITPIVNKSLGVASLSLAQLRDIFLGKITNWRDVGGPNLKIVLVNRAQGSGTRVAFEDSVLEGQQPVNAQEQDSNGMVRRIIASTKGAISYVAFSYVNDTVKTVKLNSVAPTQKNVTTNAWPLWAYEHMYVSKKPTQSTKKFMQFIMSDTVQNSVVNKMGYIAIKDMQVERSMAGQVTKIK</sequence>
<evidence type="ECO:0000256" key="12">
    <source>
        <dbReference type="RuleBase" id="RU367119"/>
    </source>
</evidence>
<dbReference type="InterPro" id="IPR011862">
    <property type="entry name" value="Phos-bd"/>
</dbReference>
<evidence type="ECO:0000256" key="11">
    <source>
        <dbReference type="ARBA" id="ARBA00023288"/>
    </source>
</evidence>
<evidence type="ECO:0000256" key="7">
    <source>
        <dbReference type="ARBA" id="ARBA00022592"/>
    </source>
</evidence>
<protein>
    <recommendedName>
        <fullName evidence="12">Phosphate-binding protein</fullName>
    </recommendedName>
</protein>
<keyword evidence="8 12" id="KW-0732">Signal</keyword>
<keyword evidence="6 12" id="KW-1003">Cell membrane</keyword>
<comment type="function">
    <text evidence="12">Involved in the system for phosphate transport across the cytoplasmic membrane.</text>
</comment>
<dbReference type="EMBL" id="AZCV01000001">
    <property type="protein sequence ID" value="KRK38797.1"/>
    <property type="molecule type" value="Genomic_DNA"/>
</dbReference>
<dbReference type="Pfam" id="PF12849">
    <property type="entry name" value="PBP_like_2"/>
    <property type="match status" value="1"/>
</dbReference>
<gene>
    <name evidence="14" type="ORF">FC62_GL000489</name>
</gene>
<name>A0A0R1GWR2_9LACO</name>
<evidence type="ECO:0000256" key="1">
    <source>
        <dbReference type="ARBA" id="ARBA00002841"/>
    </source>
</evidence>